<dbReference type="Proteomes" id="UP000256964">
    <property type="component" value="Unassembled WGS sequence"/>
</dbReference>
<dbReference type="AlphaFoldDB" id="A0A371DS13"/>
<accession>A0A371DS13</accession>
<evidence type="ECO:0000313" key="2">
    <source>
        <dbReference type="Proteomes" id="UP000256964"/>
    </source>
</evidence>
<gene>
    <name evidence="1" type="ORF">OH76DRAFT_883078</name>
</gene>
<name>A0A371DS13_9APHY</name>
<dbReference type="EMBL" id="KZ857383">
    <property type="protein sequence ID" value="RDX55268.1"/>
    <property type="molecule type" value="Genomic_DNA"/>
</dbReference>
<evidence type="ECO:0000313" key="1">
    <source>
        <dbReference type="EMBL" id="RDX55268.1"/>
    </source>
</evidence>
<proteinExistence type="predicted"/>
<protein>
    <submittedName>
        <fullName evidence="1">Uncharacterized protein</fullName>
    </submittedName>
</protein>
<sequence length="128" mass="13545">MLSQRAFGMGRRGNHRVWLASAVCGRSVAESGVVQCPPRTYLRLTPPGFGSPIVRSYPGTAPMDRVFSSTFLLGDTFTAGVFSSSSPSPSPAAGSALPTLHSTATMRHAQFSRTLRDTGHNTTPACFA</sequence>
<organism evidence="1 2">
    <name type="scientific">Lentinus brumalis</name>
    <dbReference type="NCBI Taxonomy" id="2498619"/>
    <lineage>
        <taxon>Eukaryota</taxon>
        <taxon>Fungi</taxon>
        <taxon>Dikarya</taxon>
        <taxon>Basidiomycota</taxon>
        <taxon>Agaricomycotina</taxon>
        <taxon>Agaricomycetes</taxon>
        <taxon>Polyporales</taxon>
        <taxon>Polyporaceae</taxon>
        <taxon>Lentinus</taxon>
    </lineage>
</organism>
<reference evidence="1 2" key="1">
    <citation type="journal article" date="2018" name="Biotechnol. Biofuels">
        <title>Integrative visual omics of the white-rot fungus Polyporus brumalis exposes the biotechnological potential of its oxidative enzymes for delignifying raw plant biomass.</title>
        <authorList>
            <person name="Miyauchi S."/>
            <person name="Rancon A."/>
            <person name="Drula E."/>
            <person name="Hage H."/>
            <person name="Chaduli D."/>
            <person name="Favel A."/>
            <person name="Grisel S."/>
            <person name="Henrissat B."/>
            <person name="Herpoel-Gimbert I."/>
            <person name="Ruiz-Duenas F.J."/>
            <person name="Chevret D."/>
            <person name="Hainaut M."/>
            <person name="Lin J."/>
            <person name="Wang M."/>
            <person name="Pangilinan J."/>
            <person name="Lipzen A."/>
            <person name="Lesage-Meessen L."/>
            <person name="Navarro D."/>
            <person name="Riley R."/>
            <person name="Grigoriev I.V."/>
            <person name="Zhou S."/>
            <person name="Raouche S."/>
            <person name="Rosso M.N."/>
        </authorList>
    </citation>
    <scope>NUCLEOTIDE SEQUENCE [LARGE SCALE GENOMIC DNA]</scope>
    <source>
        <strain evidence="1 2">BRFM 1820</strain>
    </source>
</reference>
<keyword evidence="2" id="KW-1185">Reference proteome</keyword>